<dbReference type="Proteomes" id="UP000228859">
    <property type="component" value="Unassembled WGS sequence"/>
</dbReference>
<organism evidence="2 3">
    <name type="scientific">Sulfuricurvum kujiense</name>
    <dbReference type="NCBI Taxonomy" id="148813"/>
    <lineage>
        <taxon>Bacteria</taxon>
        <taxon>Pseudomonadati</taxon>
        <taxon>Campylobacterota</taxon>
        <taxon>Epsilonproteobacteria</taxon>
        <taxon>Campylobacterales</taxon>
        <taxon>Sulfurimonadaceae</taxon>
        <taxon>Sulfuricurvum</taxon>
    </lineage>
</organism>
<protein>
    <submittedName>
        <fullName evidence="2">Uncharacterized protein</fullName>
    </submittedName>
</protein>
<comment type="caution">
    <text evidence="2">The sequence shown here is derived from an EMBL/GenBank/DDBJ whole genome shotgun (WGS) entry which is preliminary data.</text>
</comment>
<keyword evidence="1" id="KW-1133">Transmembrane helix</keyword>
<accession>A0A2D3WJY2</accession>
<evidence type="ECO:0000256" key="1">
    <source>
        <dbReference type="SAM" id="Phobius"/>
    </source>
</evidence>
<dbReference type="RefSeq" id="WP_294895026.1">
    <property type="nucleotide sequence ID" value="NZ_DLUI01000072.1"/>
</dbReference>
<proteinExistence type="predicted"/>
<keyword evidence="1" id="KW-0812">Transmembrane</keyword>
<dbReference type="EMBL" id="DLUI01000072">
    <property type="protein sequence ID" value="DAB38606.1"/>
    <property type="molecule type" value="Genomic_DNA"/>
</dbReference>
<dbReference type="AlphaFoldDB" id="A0A2D3WJY2"/>
<sequence>MITANLILTIAGLLFILIVLVALYVWSNKSKTVPETVPTTIETFESLSAIIKNRSSSARELNHAVEMILSHFGTITSHTVGKYKLLLEELCTHPRTDSKLILRFEKTLRTNNPTYAHDIEKSLALGLAQRG</sequence>
<reference evidence="2 3" key="1">
    <citation type="journal article" date="2017" name="Front. Microbiol.">
        <title>Comparative Genomic Analysis of the Class Epsilonproteobacteria and Proposed Reclassification to Epsilonbacteraeota (phyl. nov.).</title>
        <authorList>
            <person name="Waite D.W."/>
            <person name="Vanwonterghem I."/>
            <person name="Rinke C."/>
            <person name="Parks D.H."/>
            <person name="Zhang Y."/>
            <person name="Takai K."/>
            <person name="Sievert S.M."/>
            <person name="Simon J."/>
            <person name="Campbell B.J."/>
            <person name="Hanson T.E."/>
            <person name="Woyke T."/>
            <person name="Klotz M.G."/>
            <person name="Hugenholtz P."/>
        </authorList>
    </citation>
    <scope>NUCLEOTIDE SEQUENCE [LARGE SCALE GENOMIC DNA]</scope>
    <source>
        <strain evidence="2">UBA12443</strain>
    </source>
</reference>
<name>A0A2D3WJY2_9BACT</name>
<evidence type="ECO:0000313" key="2">
    <source>
        <dbReference type="EMBL" id="DAB38606.1"/>
    </source>
</evidence>
<feature type="transmembrane region" description="Helical" evidence="1">
    <location>
        <begin position="6"/>
        <end position="26"/>
    </location>
</feature>
<keyword evidence="1" id="KW-0472">Membrane</keyword>
<evidence type="ECO:0000313" key="3">
    <source>
        <dbReference type="Proteomes" id="UP000228859"/>
    </source>
</evidence>
<gene>
    <name evidence="2" type="ORF">CFH83_05205</name>
</gene>